<organism evidence="1 2">
    <name type="scientific">Stereocaulon virgatum</name>
    <dbReference type="NCBI Taxonomy" id="373712"/>
    <lineage>
        <taxon>Eukaryota</taxon>
        <taxon>Fungi</taxon>
        <taxon>Dikarya</taxon>
        <taxon>Ascomycota</taxon>
        <taxon>Pezizomycotina</taxon>
        <taxon>Lecanoromycetes</taxon>
        <taxon>OSLEUM clade</taxon>
        <taxon>Lecanoromycetidae</taxon>
        <taxon>Lecanorales</taxon>
        <taxon>Lecanorineae</taxon>
        <taxon>Stereocaulaceae</taxon>
        <taxon>Stereocaulon</taxon>
    </lineage>
</organism>
<accession>A0ABR4A312</accession>
<keyword evidence="2" id="KW-1185">Reference proteome</keyword>
<protein>
    <submittedName>
        <fullName evidence="1">Uncharacterized protein</fullName>
    </submittedName>
</protein>
<comment type="caution">
    <text evidence="1">The sequence shown here is derived from an EMBL/GenBank/DDBJ whole genome shotgun (WGS) entry which is preliminary data.</text>
</comment>
<evidence type="ECO:0000313" key="1">
    <source>
        <dbReference type="EMBL" id="KAL2039835.1"/>
    </source>
</evidence>
<evidence type="ECO:0000313" key="2">
    <source>
        <dbReference type="Proteomes" id="UP001590950"/>
    </source>
</evidence>
<dbReference type="Proteomes" id="UP001590950">
    <property type="component" value="Unassembled WGS sequence"/>
</dbReference>
<proteinExistence type="predicted"/>
<reference evidence="1 2" key="1">
    <citation type="submission" date="2024-09" db="EMBL/GenBank/DDBJ databases">
        <title>Rethinking Asexuality: The Enigmatic Case of Functional Sexual Genes in Lepraria (Stereocaulaceae).</title>
        <authorList>
            <person name="Doellman M."/>
            <person name="Sun Y."/>
            <person name="Barcenas-Pena A."/>
            <person name="Lumbsch H.T."/>
            <person name="Grewe F."/>
        </authorList>
    </citation>
    <scope>NUCLEOTIDE SEQUENCE [LARGE SCALE GENOMIC DNA]</scope>
    <source>
        <strain evidence="1 2">Mercado 3170</strain>
    </source>
</reference>
<gene>
    <name evidence="1" type="ORF">N7G274_007236</name>
</gene>
<dbReference type="EMBL" id="JBEFKJ010000023">
    <property type="protein sequence ID" value="KAL2039835.1"/>
    <property type="molecule type" value="Genomic_DNA"/>
</dbReference>
<name>A0ABR4A312_9LECA</name>
<sequence length="185" mass="21188">MHGPNAEIMVHATRTRVDQEVNQSSIYYLSRMNKRDIDEDHTSCSLAHFVLDELDHRIYRTMHTDECRGSNQCSVVNLDSPTWILLTDIFPRCQVPLLTAIEMDVPQDINIKVTTGDEEFTPPEPDIRQADIIQGHRRPVTRTKPYVRICCASSERVLNLAASLRLQNLRRTPYLCASCPGPNVW</sequence>